<keyword evidence="4 6" id="KW-0472">Membrane</keyword>
<dbReference type="PRINTS" id="PR01435">
    <property type="entry name" value="NPOXDRDTASE5"/>
</dbReference>
<dbReference type="PANTHER" id="PTHR42829">
    <property type="entry name" value="NADH-UBIQUINONE OXIDOREDUCTASE CHAIN 5"/>
    <property type="match status" value="1"/>
</dbReference>
<feature type="transmembrane region" description="Helical" evidence="6">
    <location>
        <begin position="626"/>
        <end position="646"/>
    </location>
</feature>
<dbReference type="GO" id="GO:0012505">
    <property type="term" value="C:endomembrane system"/>
    <property type="evidence" value="ECO:0007669"/>
    <property type="project" value="UniProtKB-SubCell"/>
</dbReference>
<feature type="transmembrane region" description="Helical" evidence="6">
    <location>
        <begin position="475"/>
        <end position="499"/>
    </location>
</feature>
<feature type="transmembrane region" description="Helical" evidence="6">
    <location>
        <begin position="387"/>
        <end position="409"/>
    </location>
</feature>
<dbReference type="GO" id="GO:0015990">
    <property type="term" value="P:electron transport coupled proton transport"/>
    <property type="evidence" value="ECO:0007669"/>
    <property type="project" value="TreeGrafter"/>
</dbReference>
<dbReference type="AlphaFoldDB" id="A0A1H0NUI5"/>
<evidence type="ECO:0000313" key="9">
    <source>
        <dbReference type="EMBL" id="SDO96422.1"/>
    </source>
</evidence>
<gene>
    <name evidence="9" type="ORF">SAMN04515671_2496</name>
</gene>
<organism evidence="9 10">
    <name type="scientific">Nakamurella panacisegetis</name>
    <dbReference type="NCBI Taxonomy" id="1090615"/>
    <lineage>
        <taxon>Bacteria</taxon>
        <taxon>Bacillati</taxon>
        <taxon>Actinomycetota</taxon>
        <taxon>Actinomycetes</taxon>
        <taxon>Nakamurellales</taxon>
        <taxon>Nakamurellaceae</taxon>
        <taxon>Nakamurella</taxon>
    </lineage>
</organism>
<evidence type="ECO:0000256" key="5">
    <source>
        <dbReference type="RuleBase" id="RU000320"/>
    </source>
</evidence>
<feature type="transmembrane region" description="Helical" evidence="6">
    <location>
        <begin position="519"/>
        <end position="544"/>
    </location>
</feature>
<keyword evidence="10" id="KW-1185">Reference proteome</keyword>
<feature type="transmembrane region" description="Helical" evidence="6">
    <location>
        <begin position="130"/>
        <end position="148"/>
    </location>
</feature>
<sequence>MTPETVITPASGITSAAWLLLLLPVAGAVVLLVGGRRLDRIGHWIGCATVVAAFVLGLAIFFSTVGSGSTDRVHSLQLFSWFTSGSLNVDLDLRLDPLSLTFVLLITGVGSLIHIYSVGYMSHDLERRKFFAYLNLFVAAMLLLVLGGGFISLYFGWEGVGLASYLLIGFWSDRPAAATAAKKAFIMNRVGDVGLALAIFLMYKEMGTTSYSGVFTAIPNVSPAAVTTIALLLLLGACGKSGQVPLQAWLPDAMEGPTPVSALIHAATMVTAGVYLIARSAPIYNLTSDGRLVVSIIGTVTLLVGCIAGCAKDDIKKVLAYSTVSQIGYMFLAVGLGSGVYALGILHLLTHGFFKAGLFLGAGSVMHGMNDDVDMRHYGGLARKMPITFWTIMAGYLALIGFPFLSGYFSKDPIIEAAFSAGGAKGALLGGAALLGAGLTAFYMTRLMIMTFFGEARWKHLRSADGREYHPHESPLVMTVPMIILAVGSVGAGAFLAVGNRLVEWLAPSVGEFHEPHPPVAKIVITVGTLVVVAAGVGVAYLLVGRQPVPVTRPEKVSALVRFARADAGGNAVNEALVARPGQWLGGALIYADNRGVDGAVNGLAAALGGLSGRWRRWQNGFVRSYALSMLSGTFLVVAALIVVRFA</sequence>
<reference evidence="9 10" key="1">
    <citation type="submission" date="2016-10" db="EMBL/GenBank/DDBJ databases">
        <authorList>
            <person name="de Groot N.N."/>
        </authorList>
    </citation>
    <scope>NUCLEOTIDE SEQUENCE [LARGE SCALE GENOMIC DNA]</scope>
    <source>
        <strain evidence="10">P4-7,KCTC 19426,CECT 7604</strain>
    </source>
</reference>
<dbReference type="PANTHER" id="PTHR42829:SF2">
    <property type="entry name" value="NADH-UBIQUINONE OXIDOREDUCTASE CHAIN 5"/>
    <property type="match status" value="1"/>
</dbReference>
<dbReference type="GO" id="GO:0008137">
    <property type="term" value="F:NADH dehydrogenase (ubiquinone) activity"/>
    <property type="evidence" value="ECO:0007669"/>
    <property type="project" value="InterPro"/>
</dbReference>
<dbReference type="STRING" id="1090615.SAMN04515671_2496"/>
<dbReference type="PRINTS" id="PR01434">
    <property type="entry name" value="NADHDHGNASE5"/>
</dbReference>
<protein>
    <submittedName>
        <fullName evidence="9">NADH dehydrogenase subunit L</fullName>
    </submittedName>
</protein>
<feature type="transmembrane region" description="Helical" evidence="6">
    <location>
        <begin position="318"/>
        <end position="342"/>
    </location>
</feature>
<evidence type="ECO:0000256" key="4">
    <source>
        <dbReference type="ARBA" id="ARBA00023136"/>
    </source>
</evidence>
<name>A0A1H0NUI5_9ACTN</name>
<evidence type="ECO:0000256" key="6">
    <source>
        <dbReference type="SAM" id="Phobius"/>
    </source>
</evidence>
<dbReference type="InterPro" id="IPR001750">
    <property type="entry name" value="ND/Mrp_TM"/>
</dbReference>
<feature type="transmembrane region" description="Helical" evidence="6">
    <location>
        <begin position="290"/>
        <end position="311"/>
    </location>
</feature>
<keyword evidence="2 5" id="KW-0812">Transmembrane</keyword>
<dbReference type="InterPro" id="IPR003945">
    <property type="entry name" value="NU5C-like"/>
</dbReference>
<evidence type="ECO:0000256" key="2">
    <source>
        <dbReference type="ARBA" id="ARBA00022692"/>
    </source>
</evidence>
<dbReference type="Pfam" id="PF00662">
    <property type="entry name" value="Proton_antipo_N"/>
    <property type="match status" value="1"/>
</dbReference>
<evidence type="ECO:0000256" key="3">
    <source>
        <dbReference type="ARBA" id="ARBA00022989"/>
    </source>
</evidence>
<evidence type="ECO:0000259" key="7">
    <source>
        <dbReference type="Pfam" id="PF00361"/>
    </source>
</evidence>
<dbReference type="GO" id="GO:0042773">
    <property type="term" value="P:ATP synthesis coupled electron transport"/>
    <property type="evidence" value="ECO:0007669"/>
    <property type="project" value="InterPro"/>
</dbReference>
<feature type="transmembrane region" description="Helical" evidence="6">
    <location>
        <begin position="215"/>
        <end position="239"/>
    </location>
</feature>
<dbReference type="NCBIfam" id="NF005141">
    <property type="entry name" value="PRK06590.1"/>
    <property type="match status" value="1"/>
</dbReference>
<feature type="transmembrane region" description="Helical" evidence="6">
    <location>
        <begin position="12"/>
        <end position="34"/>
    </location>
</feature>
<feature type="transmembrane region" description="Helical" evidence="6">
    <location>
        <begin position="429"/>
        <end position="454"/>
    </location>
</feature>
<evidence type="ECO:0000256" key="1">
    <source>
        <dbReference type="ARBA" id="ARBA00004127"/>
    </source>
</evidence>
<dbReference type="RefSeq" id="WP_197676154.1">
    <property type="nucleotide sequence ID" value="NZ_LT629710.1"/>
</dbReference>
<dbReference type="InterPro" id="IPR001516">
    <property type="entry name" value="Proton_antipo_N"/>
</dbReference>
<dbReference type="GO" id="GO:0003954">
    <property type="term" value="F:NADH dehydrogenase activity"/>
    <property type="evidence" value="ECO:0007669"/>
    <property type="project" value="TreeGrafter"/>
</dbReference>
<dbReference type="NCBIfam" id="TIGR01974">
    <property type="entry name" value="NDH_I_L"/>
    <property type="match status" value="1"/>
</dbReference>
<feature type="transmembrane region" description="Helical" evidence="6">
    <location>
        <begin position="184"/>
        <end position="203"/>
    </location>
</feature>
<dbReference type="Pfam" id="PF00361">
    <property type="entry name" value="Proton_antipo_M"/>
    <property type="match status" value="1"/>
</dbReference>
<feature type="transmembrane region" description="Helical" evidence="6">
    <location>
        <begin position="260"/>
        <end position="278"/>
    </location>
</feature>
<evidence type="ECO:0000259" key="8">
    <source>
        <dbReference type="Pfam" id="PF00662"/>
    </source>
</evidence>
<evidence type="ECO:0000313" key="10">
    <source>
        <dbReference type="Proteomes" id="UP000198741"/>
    </source>
</evidence>
<proteinExistence type="predicted"/>
<feature type="domain" description="NADH:quinone oxidoreductase/Mrp antiporter transmembrane" evidence="7">
    <location>
        <begin position="151"/>
        <end position="429"/>
    </location>
</feature>
<feature type="transmembrane region" description="Helical" evidence="6">
    <location>
        <begin position="98"/>
        <end position="118"/>
    </location>
</feature>
<dbReference type="EMBL" id="LT629710">
    <property type="protein sequence ID" value="SDO96422.1"/>
    <property type="molecule type" value="Genomic_DNA"/>
</dbReference>
<dbReference type="InterPro" id="IPR018393">
    <property type="entry name" value="NADHpl_OxRdtase_5_subgr"/>
</dbReference>
<dbReference type="GO" id="GO:0016020">
    <property type="term" value="C:membrane"/>
    <property type="evidence" value="ECO:0007669"/>
    <property type="project" value="UniProtKB-SubCell"/>
</dbReference>
<dbReference type="Gene3D" id="1.20.5.2700">
    <property type="match status" value="1"/>
</dbReference>
<keyword evidence="3 6" id="KW-1133">Transmembrane helix</keyword>
<feature type="domain" description="NADH-Ubiquinone oxidoreductase (complex I) chain 5 N-terminal" evidence="8">
    <location>
        <begin position="81"/>
        <end position="131"/>
    </location>
</feature>
<comment type="subcellular location">
    <subcellularLocation>
        <location evidence="1">Endomembrane system</location>
        <topology evidence="1">Multi-pass membrane protein</topology>
    </subcellularLocation>
    <subcellularLocation>
        <location evidence="5">Membrane</location>
        <topology evidence="5">Multi-pass membrane protein</topology>
    </subcellularLocation>
</comment>
<dbReference type="Proteomes" id="UP000198741">
    <property type="component" value="Chromosome I"/>
</dbReference>
<accession>A0A1H0NUI5</accession>
<feature type="transmembrane region" description="Helical" evidence="6">
    <location>
        <begin position="41"/>
        <end position="62"/>
    </location>
</feature>